<dbReference type="PROSITE" id="PS50231">
    <property type="entry name" value="RICIN_B_LECTIN"/>
    <property type="match status" value="1"/>
</dbReference>
<feature type="domain" description="U-box" evidence="19">
    <location>
        <begin position="21"/>
        <end position="88"/>
    </location>
</feature>
<dbReference type="PROSITE" id="PS50082">
    <property type="entry name" value="WD_REPEATS_2"/>
    <property type="match status" value="4"/>
</dbReference>
<keyword evidence="13 18" id="KW-0833">Ubl conjugation pathway</keyword>
<keyword evidence="8 18" id="KW-0507">mRNA processing</keyword>
<evidence type="ECO:0000259" key="19">
    <source>
        <dbReference type="PROSITE" id="PS51698"/>
    </source>
</evidence>
<evidence type="ECO:0000256" key="1">
    <source>
        <dbReference type="ARBA" id="ARBA00000900"/>
    </source>
</evidence>
<accession>A0A4W5RL36</accession>
<dbReference type="UniPathway" id="UPA00143"/>
<comment type="catalytic activity">
    <reaction evidence="1 18">
        <text>S-ubiquitinyl-[E2 ubiquitin-conjugating enzyme]-L-cysteine + [acceptor protein]-L-lysine = [E2 ubiquitin-conjugating enzyme]-L-cysteine + N(6)-ubiquitinyl-[acceptor protein]-L-lysine.</text>
        <dbReference type="EC" id="2.3.2.27"/>
    </reaction>
</comment>
<evidence type="ECO:0000256" key="9">
    <source>
        <dbReference type="ARBA" id="ARBA00022679"/>
    </source>
</evidence>
<sequence>MLSSHETIANNCMYPLMLPHSVSNEVPEHPCVSPVSNQVFERRLIEKFIAENGVDPMNSQPLSEEQLIDIKVSHPIRPKAPSSTSIPAILKALQDEWDAVMLHSFTLRQQLQTTRQELSHALYQHDAACRVIARLTKEVTAAREALATLKPQAGLVAPQAMPASQPAAGGAGGEPMEVSEQVGMTPEIIQKLQDKATVLTTERKKRGKTVPEELVRAEDLSKYRQVASHAGLHSASVPGILCMDLCPSDTNKVLTGKHPCFFKNLFIFSPSLFLAYLNRTTNQMYDDSLVLPGGADKNVVVFDKKEEQIIATLKGHTKKVTSVIYHPSQSVVFSASPDSTIRVWSVTGGNCIQVVRAHEASVTGLSLHATGDYLLSSSEDQYWAFSDIQTGQVLTKVTDEAAGVALTCAQFHPDGLIFGTGTADSQIKIWDLKERTNVANFPGHSGPVTSIAFSENGYYLATGAQDSSVKLWDLRKLKNFKTIALDNNYEVKSLVFDQSGTYLAVGGSDIRVYICKQWSEVLNFSDHSGLVTGVAFGDNAQFLSSAGMDRSLKFYSL</sequence>
<keyword evidence="12 18" id="KW-0227">DNA damage</keyword>
<dbReference type="Proteomes" id="UP000314982">
    <property type="component" value="Unassembled WGS sequence"/>
</dbReference>
<dbReference type="SMART" id="SM00504">
    <property type="entry name" value="Ubox"/>
    <property type="match status" value="1"/>
</dbReference>
<keyword evidence="15 18" id="KW-0234">DNA repair</keyword>
<dbReference type="Ensembl" id="ENSHHUT00000089598.1">
    <property type="protein sequence ID" value="ENSHHUP00000086880.1"/>
    <property type="gene ID" value="ENSHHUG00000050247.1"/>
</dbReference>
<feature type="repeat" description="WD" evidence="17">
    <location>
        <begin position="524"/>
        <end position="557"/>
    </location>
</feature>
<feature type="repeat" description="WD" evidence="17">
    <location>
        <begin position="406"/>
        <end position="440"/>
    </location>
</feature>
<evidence type="ECO:0000256" key="17">
    <source>
        <dbReference type="PROSITE-ProRule" id="PRU00221"/>
    </source>
</evidence>
<dbReference type="Pfam" id="PF08606">
    <property type="entry name" value="Prp19"/>
    <property type="match status" value="1"/>
</dbReference>
<dbReference type="PROSITE" id="PS00678">
    <property type="entry name" value="WD_REPEATS_1"/>
    <property type="match status" value="1"/>
</dbReference>
<keyword evidence="10 18" id="KW-0747">Spliceosome</keyword>
<dbReference type="PROSITE" id="PS51698">
    <property type="entry name" value="U_BOX"/>
    <property type="match status" value="1"/>
</dbReference>
<evidence type="ECO:0000256" key="12">
    <source>
        <dbReference type="ARBA" id="ARBA00022763"/>
    </source>
</evidence>
<dbReference type="InterPro" id="IPR020472">
    <property type="entry name" value="WD40_PAC1"/>
</dbReference>
<evidence type="ECO:0000256" key="16">
    <source>
        <dbReference type="ARBA" id="ARBA00023242"/>
    </source>
</evidence>
<keyword evidence="16 18" id="KW-0539">Nucleus</keyword>
<evidence type="ECO:0000313" key="20">
    <source>
        <dbReference type="Ensembl" id="ENSHHUP00000086880.1"/>
    </source>
</evidence>
<feature type="repeat" description="WD" evidence="17">
    <location>
        <begin position="441"/>
        <end position="482"/>
    </location>
</feature>
<dbReference type="InterPro" id="IPR036322">
    <property type="entry name" value="WD40_repeat_dom_sf"/>
</dbReference>
<keyword evidence="11" id="KW-0677">Repeat</keyword>
<keyword evidence="14 18" id="KW-0508">mRNA splicing</keyword>
<evidence type="ECO:0000313" key="21">
    <source>
        <dbReference type="Proteomes" id="UP000314982"/>
    </source>
</evidence>
<keyword evidence="9 18" id="KW-0808">Transferase</keyword>
<protein>
    <recommendedName>
        <fullName evidence="6 18">Pre-mRNA-processing factor 19</fullName>
        <ecNumber evidence="5 18">2.3.2.27</ecNumber>
    </recommendedName>
</protein>
<dbReference type="PROSITE" id="PS50294">
    <property type="entry name" value="WD_REPEATS_REGION"/>
    <property type="match status" value="3"/>
</dbReference>
<dbReference type="InterPro" id="IPR055340">
    <property type="entry name" value="RING-Ubox_PRP19"/>
</dbReference>
<dbReference type="CDD" id="cd00200">
    <property type="entry name" value="WD40"/>
    <property type="match status" value="1"/>
</dbReference>
<dbReference type="PANTHER" id="PTHR43995">
    <property type="entry name" value="PRE-MRNA-PROCESSING FACTOR 19"/>
    <property type="match status" value="1"/>
</dbReference>
<dbReference type="GO" id="GO:0006281">
    <property type="term" value="P:DNA repair"/>
    <property type="evidence" value="ECO:0007669"/>
    <property type="project" value="UniProtKB-KW"/>
</dbReference>
<dbReference type="GO" id="GO:0061630">
    <property type="term" value="F:ubiquitin protein ligase activity"/>
    <property type="evidence" value="ECO:0007669"/>
    <property type="project" value="UniProtKB-UniRule"/>
</dbReference>
<dbReference type="GO" id="GO:0071006">
    <property type="term" value="C:U2-type catalytic step 1 spliceosome"/>
    <property type="evidence" value="ECO:0007669"/>
    <property type="project" value="TreeGrafter"/>
</dbReference>
<reference evidence="21" key="1">
    <citation type="submission" date="2018-06" db="EMBL/GenBank/DDBJ databases">
        <title>Genome assembly of Danube salmon.</title>
        <authorList>
            <person name="Macqueen D.J."/>
            <person name="Gundappa M.K."/>
        </authorList>
    </citation>
    <scope>NUCLEOTIDE SEQUENCE [LARGE SCALE GENOMIC DNA]</scope>
</reference>
<dbReference type="InterPro" id="IPR038959">
    <property type="entry name" value="Prp19"/>
</dbReference>
<evidence type="ECO:0000256" key="2">
    <source>
        <dbReference type="ARBA" id="ARBA00004642"/>
    </source>
</evidence>
<dbReference type="SMART" id="SM00320">
    <property type="entry name" value="WD40"/>
    <property type="match status" value="6"/>
</dbReference>
<dbReference type="AlphaFoldDB" id="A0A4W5RL36"/>
<dbReference type="Gene3D" id="3.30.40.10">
    <property type="entry name" value="Zinc/RING finger domain, C3HC4 (zinc finger)"/>
    <property type="match status" value="1"/>
</dbReference>
<dbReference type="EC" id="2.3.2.27" evidence="5 18"/>
<comment type="subcellular location">
    <subcellularLocation>
        <location evidence="2">Nucleus</location>
        <location evidence="2">Nucleoplasm</location>
    </subcellularLocation>
</comment>
<dbReference type="CDD" id="cd16656">
    <property type="entry name" value="RING-Ubox_PRP19"/>
    <property type="match status" value="1"/>
</dbReference>
<dbReference type="GO" id="GO:0005654">
    <property type="term" value="C:nucleoplasm"/>
    <property type="evidence" value="ECO:0007669"/>
    <property type="project" value="UniProtKB-SubCell"/>
</dbReference>
<dbReference type="PRINTS" id="PR00320">
    <property type="entry name" value="GPROTEINBRPT"/>
</dbReference>
<keyword evidence="7 17" id="KW-0853">WD repeat</keyword>
<evidence type="ECO:0000256" key="5">
    <source>
        <dbReference type="ARBA" id="ARBA00012483"/>
    </source>
</evidence>
<comment type="function">
    <text evidence="18">Ubiquitin-protein ligase which is mainly involved pre-mRNA splicing and DNA repair. Required for pre-mRNA splicing as component of the spliceosome.</text>
</comment>
<evidence type="ECO:0000256" key="7">
    <source>
        <dbReference type="ARBA" id="ARBA00022574"/>
    </source>
</evidence>
<dbReference type="SUPFAM" id="SSF50978">
    <property type="entry name" value="WD40 repeat-like"/>
    <property type="match status" value="1"/>
</dbReference>
<dbReference type="Gene3D" id="2.130.10.10">
    <property type="entry name" value="YVTN repeat-like/Quinoprotein amine dehydrogenase"/>
    <property type="match status" value="2"/>
</dbReference>
<dbReference type="InterPro" id="IPR015943">
    <property type="entry name" value="WD40/YVTN_repeat-like_dom_sf"/>
</dbReference>
<dbReference type="InterPro" id="IPR003613">
    <property type="entry name" value="Ubox_domain"/>
</dbReference>
<reference evidence="20" key="3">
    <citation type="submission" date="2025-09" db="UniProtKB">
        <authorList>
            <consortium name="Ensembl"/>
        </authorList>
    </citation>
    <scope>IDENTIFICATION</scope>
</reference>
<dbReference type="Pfam" id="PF24814">
    <property type="entry name" value="WD40_Prp19"/>
    <property type="match status" value="1"/>
</dbReference>
<dbReference type="FunFam" id="2.130.10.10:FF:000043">
    <property type="entry name" value="pre-mRNA-processing factor 19"/>
    <property type="match status" value="1"/>
</dbReference>
<dbReference type="InterPro" id="IPR001680">
    <property type="entry name" value="WD40_rpt"/>
</dbReference>
<comment type="subunit">
    <text evidence="18">Homotetramer.</text>
</comment>
<name>A0A4W5RL36_9TELE</name>
<dbReference type="GO" id="GO:0000974">
    <property type="term" value="C:Prp19 complex"/>
    <property type="evidence" value="ECO:0007669"/>
    <property type="project" value="UniProtKB-UniRule"/>
</dbReference>
<evidence type="ECO:0000256" key="6">
    <source>
        <dbReference type="ARBA" id="ARBA00015618"/>
    </source>
</evidence>
<proteinExistence type="inferred from homology"/>
<evidence type="ECO:0000256" key="8">
    <source>
        <dbReference type="ARBA" id="ARBA00022664"/>
    </source>
</evidence>
<evidence type="ECO:0000256" key="13">
    <source>
        <dbReference type="ARBA" id="ARBA00022786"/>
    </source>
</evidence>
<comment type="similarity">
    <text evidence="4 18">Belongs to the WD repeat PRP19 family.</text>
</comment>
<comment type="pathway">
    <text evidence="3 18">Protein modification; protein ubiquitination.</text>
</comment>
<dbReference type="FunFam" id="3.30.40.10:FF:000027">
    <property type="entry name" value="Pre-mRNA-processing factor 19, putative"/>
    <property type="match status" value="1"/>
</dbReference>
<evidence type="ECO:0000256" key="14">
    <source>
        <dbReference type="ARBA" id="ARBA00023187"/>
    </source>
</evidence>
<evidence type="ECO:0000256" key="3">
    <source>
        <dbReference type="ARBA" id="ARBA00004906"/>
    </source>
</evidence>
<evidence type="ECO:0000256" key="18">
    <source>
        <dbReference type="RuleBase" id="RU367101"/>
    </source>
</evidence>
<keyword evidence="21" id="KW-1185">Reference proteome</keyword>
<organism evidence="20 21">
    <name type="scientific">Hucho hucho</name>
    <name type="common">huchen</name>
    <dbReference type="NCBI Taxonomy" id="62062"/>
    <lineage>
        <taxon>Eukaryota</taxon>
        <taxon>Metazoa</taxon>
        <taxon>Chordata</taxon>
        <taxon>Craniata</taxon>
        <taxon>Vertebrata</taxon>
        <taxon>Euteleostomi</taxon>
        <taxon>Actinopterygii</taxon>
        <taxon>Neopterygii</taxon>
        <taxon>Teleostei</taxon>
        <taxon>Protacanthopterygii</taxon>
        <taxon>Salmoniformes</taxon>
        <taxon>Salmonidae</taxon>
        <taxon>Salmoninae</taxon>
        <taxon>Hucho</taxon>
    </lineage>
</organism>
<dbReference type="InterPro" id="IPR013915">
    <property type="entry name" value="Prp19_cc"/>
</dbReference>
<dbReference type="Pfam" id="PF04564">
    <property type="entry name" value="U-box"/>
    <property type="match status" value="1"/>
</dbReference>
<dbReference type="GO" id="GO:0070534">
    <property type="term" value="P:protein K63-linked ubiquitination"/>
    <property type="evidence" value="ECO:0007669"/>
    <property type="project" value="UniProtKB-UniRule"/>
</dbReference>
<dbReference type="PANTHER" id="PTHR43995:SF1">
    <property type="entry name" value="PRE-MRNA-PROCESSING FACTOR 19"/>
    <property type="match status" value="1"/>
</dbReference>
<dbReference type="GeneTree" id="ENSGT00940000153662"/>
<dbReference type="SUPFAM" id="SSF57850">
    <property type="entry name" value="RING/U-box"/>
    <property type="match status" value="1"/>
</dbReference>
<dbReference type="GO" id="GO:0000398">
    <property type="term" value="P:mRNA splicing, via spliceosome"/>
    <property type="evidence" value="ECO:0007669"/>
    <property type="project" value="InterPro"/>
</dbReference>
<dbReference type="InterPro" id="IPR019775">
    <property type="entry name" value="WD40_repeat_CS"/>
</dbReference>
<evidence type="ECO:0000256" key="10">
    <source>
        <dbReference type="ARBA" id="ARBA00022728"/>
    </source>
</evidence>
<evidence type="ECO:0000256" key="11">
    <source>
        <dbReference type="ARBA" id="ARBA00022737"/>
    </source>
</evidence>
<feature type="repeat" description="WD" evidence="17">
    <location>
        <begin position="313"/>
        <end position="354"/>
    </location>
</feature>
<evidence type="ECO:0000256" key="15">
    <source>
        <dbReference type="ARBA" id="ARBA00023204"/>
    </source>
</evidence>
<evidence type="ECO:0000256" key="4">
    <source>
        <dbReference type="ARBA" id="ARBA00006388"/>
    </source>
</evidence>
<dbReference type="GO" id="GO:0005737">
    <property type="term" value="C:cytoplasm"/>
    <property type="evidence" value="ECO:0007669"/>
    <property type="project" value="TreeGrafter"/>
</dbReference>
<reference evidence="20" key="2">
    <citation type="submission" date="2025-08" db="UniProtKB">
        <authorList>
            <consortium name="Ensembl"/>
        </authorList>
    </citation>
    <scope>IDENTIFICATION</scope>
</reference>
<dbReference type="STRING" id="62062.ENSHHUP00000086880"/>
<dbReference type="InterPro" id="IPR013083">
    <property type="entry name" value="Znf_RING/FYVE/PHD"/>
</dbReference>